<accession>A0A818N6B8</accession>
<comment type="caution">
    <text evidence="2">The sequence shown here is derived from an EMBL/GenBank/DDBJ whole genome shotgun (WGS) entry which is preliminary data.</text>
</comment>
<protein>
    <recommendedName>
        <fullName evidence="1">Glycolipid transfer protein domain-containing protein</fullName>
    </recommendedName>
</protein>
<dbReference type="Proteomes" id="UP000663881">
    <property type="component" value="Unassembled WGS sequence"/>
</dbReference>
<evidence type="ECO:0000313" key="4">
    <source>
        <dbReference type="EMBL" id="CAF3765649.1"/>
    </source>
</evidence>
<dbReference type="Proteomes" id="UP000663844">
    <property type="component" value="Unassembled WGS sequence"/>
</dbReference>
<dbReference type="GO" id="GO:0005829">
    <property type="term" value="C:cytosol"/>
    <property type="evidence" value="ECO:0007669"/>
    <property type="project" value="TreeGrafter"/>
</dbReference>
<evidence type="ECO:0000313" key="5">
    <source>
        <dbReference type="Proteomes" id="UP000663844"/>
    </source>
</evidence>
<dbReference type="EMBL" id="CAJOAZ010000277">
    <property type="protein sequence ID" value="CAF3600522.1"/>
    <property type="molecule type" value="Genomic_DNA"/>
</dbReference>
<dbReference type="EMBL" id="CAJOAY010000335">
    <property type="protein sequence ID" value="CAF3634781.1"/>
    <property type="molecule type" value="Genomic_DNA"/>
</dbReference>
<gene>
    <name evidence="4" type="ORF">KXQ929_LOCUS15063</name>
    <name evidence="3" type="ORF">OKA104_LOCUS8323</name>
    <name evidence="2" type="ORF">OXD698_LOCUS6389</name>
</gene>
<feature type="domain" description="Glycolipid transfer protein" evidence="1">
    <location>
        <begin position="52"/>
        <end position="200"/>
    </location>
</feature>
<dbReference type="GO" id="GO:1902388">
    <property type="term" value="F:ceramide 1-phosphate transfer activity"/>
    <property type="evidence" value="ECO:0007669"/>
    <property type="project" value="TreeGrafter"/>
</dbReference>
<evidence type="ECO:0000259" key="1">
    <source>
        <dbReference type="Pfam" id="PF08718"/>
    </source>
</evidence>
<sequence length="243" mass="28199">MSNIVENKTRDHQSTGIIKSNINSANNFDVQRVYETFFAALREPDNPKSPIGTQDYMNGYRELLKFVDQLGYVFKFVKDDVIDKLGILQAFVDTDRKKGTSHYDTIQHAIDYETEQNIIKTNPDNNFTRTLLRLHRALIFIVQLLQGLNDRPLSESTSTIASTCYKATLYNHRKVNKQDGFMVRGTVKVGFHMLPSRKELDDAIFHGHKTELLEQYMTFVKIIKQIYDTVEAYYAEKNYLQLP</sequence>
<evidence type="ECO:0000313" key="3">
    <source>
        <dbReference type="EMBL" id="CAF3634781.1"/>
    </source>
</evidence>
<dbReference type="GO" id="GO:1902387">
    <property type="term" value="F:ceramide 1-phosphate binding"/>
    <property type="evidence" value="ECO:0007669"/>
    <property type="project" value="TreeGrafter"/>
</dbReference>
<dbReference type="EMBL" id="CAJOBB010000857">
    <property type="protein sequence ID" value="CAF3765649.1"/>
    <property type="molecule type" value="Genomic_DNA"/>
</dbReference>
<dbReference type="Proteomes" id="UP000663868">
    <property type="component" value="Unassembled WGS sequence"/>
</dbReference>
<reference evidence="2" key="1">
    <citation type="submission" date="2021-02" db="EMBL/GenBank/DDBJ databases">
        <authorList>
            <person name="Nowell W R."/>
        </authorList>
    </citation>
    <scope>NUCLEOTIDE SEQUENCE</scope>
</reference>
<dbReference type="InterPro" id="IPR014830">
    <property type="entry name" value="Glycolipid_transfer_prot_dom"/>
</dbReference>
<dbReference type="InterPro" id="IPR036497">
    <property type="entry name" value="GLTP_sf"/>
</dbReference>
<dbReference type="SUPFAM" id="SSF110004">
    <property type="entry name" value="Glycolipid transfer protein, GLTP"/>
    <property type="match status" value="1"/>
</dbReference>
<name>A0A818N6B8_9BILA</name>
<proteinExistence type="predicted"/>
<organism evidence="2 5">
    <name type="scientific">Adineta steineri</name>
    <dbReference type="NCBI Taxonomy" id="433720"/>
    <lineage>
        <taxon>Eukaryota</taxon>
        <taxon>Metazoa</taxon>
        <taxon>Spiralia</taxon>
        <taxon>Gnathifera</taxon>
        <taxon>Rotifera</taxon>
        <taxon>Eurotatoria</taxon>
        <taxon>Bdelloidea</taxon>
        <taxon>Adinetida</taxon>
        <taxon>Adinetidae</taxon>
        <taxon>Adineta</taxon>
    </lineage>
</organism>
<dbReference type="GO" id="GO:0016020">
    <property type="term" value="C:membrane"/>
    <property type="evidence" value="ECO:0007669"/>
    <property type="project" value="TreeGrafter"/>
</dbReference>
<dbReference type="Gene3D" id="1.10.3520.10">
    <property type="entry name" value="Glycolipid transfer protein"/>
    <property type="match status" value="1"/>
</dbReference>
<dbReference type="PANTHER" id="PTHR10219">
    <property type="entry name" value="GLYCOLIPID TRANSFER PROTEIN-RELATED"/>
    <property type="match status" value="1"/>
</dbReference>
<evidence type="ECO:0000313" key="2">
    <source>
        <dbReference type="EMBL" id="CAF3600522.1"/>
    </source>
</evidence>
<dbReference type="AlphaFoldDB" id="A0A818N6B8"/>
<dbReference type="Pfam" id="PF08718">
    <property type="entry name" value="GLTP"/>
    <property type="match status" value="1"/>
</dbReference>